<dbReference type="EMBL" id="VEPZ02000540">
    <property type="protein sequence ID" value="KAE8723164.1"/>
    <property type="molecule type" value="Genomic_DNA"/>
</dbReference>
<organism evidence="2 3">
    <name type="scientific">Hibiscus syriacus</name>
    <name type="common">Rose of Sharon</name>
    <dbReference type="NCBI Taxonomy" id="106335"/>
    <lineage>
        <taxon>Eukaryota</taxon>
        <taxon>Viridiplantae</taxon>
        <taxon>Streptophyta</taxon>
        <taxon>Embryophyta</taxon>
        <taxon>Tracheophyta</taxon>
        <taxon>Spermatophyta</taxon>
        <taxon>Magnoliopsida</taxon>
        <taxon>eudicotyledons</taxon>
        <taxon>Gunneridae</taxon>
        <taxon>Pentapetalae</taxon>
        <taxon>rosids</taxon>
        <taxon>malvids</taxon>
        <taxon>Malvales</taxon>
        <taxon>Malvaceae</taxon>
        <taxon>Malvoideae</taxon>
        <taxon>Hibiscus</taxon>
    </lineage>
</organism>
<sequence>MTWYIDDNNEWLTGRTYEDAQEEFVFKEDEGPTWGHIATVAGVYEERFNLISRGSSLGGRDGSSWESLRQRDGDEDEEGDEGHHSFDGDHMKANLAEENDYI</sequence>
<feature type="compositionally biased region" description="Basic and acidic residues" evidence="1">
    <location>
        <begin position="81"/>
        <end position="92"/>
    </location>
</feature>
<evidence type="ECO:0000313" key="2">
    <source>
        <dbReference type="EMBL" id="KAE8723164.1"/>
    </source>
</evidence>
<accession>A0A6A3C2Z4</accession>
<dbReference type="Proteomes" id="UP000436088">
    <property type="component" value="Unassembled WGS sequence"/>
</dbReference>
<comment type="caution">
    <text evidence="2">The sequence shown here is derived from an EMBL/GenBank/DDBJ whole genome shotgun (WGS) entry which is preliminary data.</text>
</comment>
<evidence type="ECO:0000313" key="3">
    <source>
        <dbReference type="Proteomes" id="UP000436088"/>
    </source>
</evidence>
<reference evidence="2" key="1">
    <citation type="submission" date="2019-09" db="EMBL/GenBank/DDBJ databases">
        <title>Draft genome information of white flower Hibiscus syriacus.</title>
        <authorList>
            <person name="Kim Y.-M."/>
        </authorList>
    </citation>
    <scope>NUCLEOTIDE SEQUENCE [LARGE SCALE GENOMIC DNA]</scope>
    <source>
        <strain evidence="2">YM2019G1</strain>
    </source>
</reference>
<gene>
    <name evidence="2" type="ORF">F3Y22_tig00012840pilonHSYRG00006</name>
</gene>
<feature type="region of interest" description="Disordered" evidence="1">
    <location>
        <begin position="53"/>
        <end position="102"/>
    </location>
</feature>
<evidence type="ECO:0000256" key="1">
    <source>
        <dbReference type="SAM" id="MobiDB-lite"/>
    </source>
</evidence>
<keyword evidence="3" id="KW-1185">Reference proteome</keyword>
<name>A0A6A3C2Z4_HIBSY</name>
<dbReference type="AlphaFoldDB" id="A0A6A3C2Z4"/>
<protein>
    <submittedName>
        <fullName evidence="2">Uncharacterized protein</fullName>
    </submittedName>
</protein>
<proteinExistence type="predicted"/>